<dbReference type="Pfam" id="PF21360">
    <property type="entry name" value="PylC-like_N"/>
    <property type="match status" value="1"/>
</dbReference>
<dbReference type="PROSITE" id="PS50975">
    <property type="entry name" value="ATP_GRASP"/>
    <property type="match status" value="1"/>
</dbReference>
<reference evidence="5" key="5">
    <citation type="submission" date="2021-07" db="EMBL/GenBank/DDBJ databases">
        <authorList>
            <person name="Wevar Oller A.L."/>
            <person name="Talano M.A."/>
            <person name="Torres Tejerizo G.A."/>
            <person name="Agostini E."/>
        </authorList>
    </citation>
    <scope>NUCLEOTIDE SEQUENCE</scope>
    <source>
        <strain evidence="5">AW4</strain>
    </source>
</reference>
<dbReference type="InterPro" id="IPR005479">
    <property type="entry name" value="CPAse_ATP-bd"/>
</dbReference>
<evidence type="ECO:0000313" key="4">
    <source>
        <dbReference type="EMBL" id="MBV4535153.1"/>
    </source>
</evidence>
<gene>
    <name evidence="4" type="ORF">HU737_004085</name>
    <name evidence="3" type="ORF">HU737_17115</name>
    <name evidence="5" type="ORF">KW869_09270</name>
</gene>
<dbReference type="EMBL" id="JABWRE020000001">
    <property type="protein sequence ID" value="MBV4535153.1"/>
    <property type="molecule type" value="Genomic_DNA"/>
</dbReference>
<evidence type="ECO:0000256" key="1">
    <source>
        <dbReference type="PROSITE-ProRule" id="PRU00409"/>
    </source>
</evidence>
<reference evidence="3" key="3">
    <citation type="submission" date="2020-07" db="EMBL/GenBank/DDBJ databases">
        <authorList>
            <person name="Lood C."/>
            <person name="Girard L."/>
        </authorList>
    </citation>
    <scope>NUCLEOTIDE SEQUENCE</scope>
    <source>
        <strain evidence="3">SWRI10</strain>
    </source>
</reference>
<dbReference type="Proteomes" id="UP001621534">
    <property type="component" value="Unassembled WGS sequence"/>
</dbReference>
<dbReference type="InterPro" id="IPR011761">
    <property type="entry name" value="ATP-grasp"/>
</dbReference>
<dbReference type="GO" id="GO:0046872">
    <property type="term" value="F:metal ion binding"/>
    <property type="evidence" value="ECO:0007669"/>
    <property type="project" value="InterPro"/>
</dbReference>
<comment type="caution">
    <text evidence="3">The sequence shown here is derived from an EMBL/GenBank/DDBJ whole genome shotgun (WGS) entry which is preliminary data.</text>
</comment>
<proteinExistence type="predicted"/>
<keyword evidence="1" id="KW-0067">ATP-binding</keyword>
<dbReference type="PROSITE" id="PS00867">
    <property type="entry name" value="CPSASE_2"/>
    <property type="match status" value="1"/>
</dbReference>
<feature type="domain" description="ATP-grasp" evidence="2">
    <location>
        <begin position="114"/>
        <end position="295"/>
    </location>
</feature>
<reference evidence="5 6" key="1">
    <citation type="journal article" date="2012" name="Plant Soil">
        <title>Screening of plant growth-promoting traits in arsenic-resistant bacteria isolated from the rhizosphere of soybean plants from Argentinean agricultural soil.</title>
        <authorList>
            <person name="Wevar Oller A.L."/>
            <person name="Talano M.A."/>
            <person name="Agostini E."/>
        </authorList>
    </citation>
    <scope>NUCLEOTIDE SEQUENCE [LARGE SCALE GENOMIC DNA]</scope>
    <source>
        <strain evidence="5 6">AW4</strain>
    </source>
</reference>
<dbReference type="NCBIfam" id="NF009402">
    <property type="entry name" value="PRK12767.1-1"/>
    <property type="match status" value="1"/>
</dbReference>
<evidence type="ECO:0000313" key="6">
    <source>
        <dbReference type="Proteomes" id="UP001621534"/>
    </source>
</evidence>
<evidence type="ECO:0000313" key="5">
    <source>
        <dbReference type="EMBL" id="MFK5733722.1"/>
    </source>
</evidence>
<protein>
    <submittedName>
        <fullName evidence="3">ATP-grasp domain-containing protein</fullName>
    </submittedName>
</protein>
<dbReference type="Proteomes" id="UP000599879">
    <property type="component" value="Unassembled WGS sequence"/>
</dbReference>
<dbReference type="Gene3D" id="3.30.470.20">
    <property type="entry name" value="ATP-grasp fold, B domain"/>
    <property type="match status" value="1"/>
</dbReference>
<reference evidence="3" key="2">
    <citation type="journal article" date="2020" name="Microorganisms">
        <title>Reliable Identification of Environmental Pseudomonas Isolates Using the rpoD Gene.</title>
        <authorList>
            <consortium name="The Broad Institute Genome Sequencing Platform"/>
            <person name="Girard L."/>
            <person name="Lood C."/>
            <person name="Rokni-Zadeh H."/>
            <person name="van Noort V."/>
            <person name="Lavigne R."/>
            <person name="De Mot R."/>
        </authorList>
    </citation>
    <scope>NUCLEOTIDE SEQUENCE</scope>
    <source>
        <strain evidence="3">SWRI10</strain>
    </source>
</reference>
<sequence>MRTVMVTGVGAIMGYGLLKSLRAADPSLRLIGADIFDDAVGQAWCDVFEQAPLTADKNYQQWLLDVLQRHAVDLLIPGIEQDVHWLSQQREAFAQTGCQLALNAAQLIELSQDKWAMHEALLGMDEACRIPSLLKGDFRSLKEAFGLPFLLKPRRSYASKGLVWVGEERDFSAYAPLLGEVLMAQPIIGNAAQEYTVAVFGDGRGGSGPSITFQRSLASDGSTAKARVCQHASLDVVVARLCRAFKPVGPTNLQFRRGSDGNWYLLEINPRISSTSSIRRAFGYNEAKMCLEFYLDRQTPQAPTLRQGFAVRYIEDYVIHDRDHF</sequence>
<dbReference type="EMBL" id="JABWRE010000013">
    <property type="protein sequence ID" value="MBC3442413.1"/>
    <property type="molecule type" value="Genomic_DNA"/>
</dbReference>
<accession>A0A923G3H2</accession>
<keyword evidence="6" id="KW-1185">Reference proteome</keyword>
<dbReference type="RefSeq" id="WP_186555959.1">
    <property type="nucleotide sequence ID" value="NZ_JABWRE020000001.1"/>
</dbReference>
<keyword evidence="1" id="KW-0547">Nucleotide-binding</keyword>
<name>A0A923G3H2_9PSED</name>
<dbReference type="GO" id="GO:0005524">
    <property type="term" value="F:ATP binding"/>
    <property type="evidence" value="ECO:0007669"/>
    <property type="project" value="UniProtKB-UniRule"/>
</dbReference>
<dbReference type="InterPro" id="IPR048764">
    <property type="entry name" value="PylC_N"/>
</dbReference>
<reference evidence="4" key="4">
    <citation type="submission" date="2021-06" db="EMBL/GenBank/DDBJ databases">
        <title>Updating the genus Pseudomonas: Description of 43 new species and partition of the Pseudomonas putida group.</title>
        <authorList>
            <person name="Girard L."/>
            <person name="Lood C."/>
            <person name="Vandamme P."/>
            <person name="Rokni-Zadeh H."/>
            <person name="Van Noort V."/>
            <person name="Hofte M."/>
            <person name="Lavigne R."/>
            <person name="De Mot R."/>
        </authorList>
    </citation>
    <scope>NUCLEOTIDE SEQUENCE</scope>
    <source>
        <strain evidence="4">SWRI10</strain>
    </source>
</reference>
<dbReference type="SUPFAM" id="SSF56059">
    <property type="entry name" value="Glutathione synthetase ATP-binding domain-like"/>
    <property type="match status" value="1"/>
</dbReference>
<dbReference type="Gene3D" id="3.40.50.20">
    <property type="match status" value="1"/>
</dbReference>
<evidence type="ECO:0000313" key="3">
    <source>
        <dbReference type="EMBL" id="MBC3442413.1"/>
    </source>
</evidence>
<evidence type="ECO:0000259" key="2">
    <source>
        <dbReference type="PROSITE" id="PS50975"/>
    </source>
</evidence>
<dbReference type="Pfam" id="PF15632">
    <property type="entry name" value="ATPgrasp_Ter"/>
    <property type="match status" value="1"/>
</dbReference>
<dbReference type="EMBL" id="JAHWXS010000008">
    <property type="protein sequence ID" value="MFK5733722.1"/>
    <property type="molecule type" value="Genomic_DNA"/>
</dbReference>
<organism evidence="3">
    <name type="scientific">Pseudomonas urmiensis</name>
    <dbReference type="NCBI Taxonomy" id="2745493"/>
    <lineage>
        <taxon>Bacteria</taxon>
        <taxon>Pseudomonadati</taxon>
        <taxon>Pseudomonadota</taxon>
        <taxon>Gammaproteobacteria</taxon>
        <taxon>Pseudomonadales</taxon>
        <taxon>Pseudomonadaceae</taxon>
        <taxon>Pseudomonas</taxon>
    </lineage>
</organism>
<dbReference type="AlphaFoldDB" id="A0A923G3H2"/>